<accession>A0A2A6CVL8</accession>
<proteinExistence type="inferred from homology"/>
<keyword evidence="5" id="KW-1185">Reference proteome</keyword>
<sequence>MRIAVEKSAFSNKLAMDIVGKQDKFVCKEGQRTYELAITIRMCTSGLTRVITISPYYMVSNCGDWDLNVCEPSSETWIKVPAKTSIGLYPIEKEPRLIARYSGRTTESIPFPISRSIDIFAVNDDYDDSVGVSISVNISSNSAVVYLTPFTHGAAPLQIINNTTLPLHFGQKGARFRGVLAPQNTQMHTWSSLALPLVIEYASGKATGEVRGDHSFLEKMKGGEGFVVSFLNVSAHFSSRTTRTVFVRGSERRTLVALIVTDHSHSYQPQCRIANSLLQSVLQISTELRLELEGISLSLVDNVNRREILLAAVTSSDLIWGKTTTTSRFEQFDEKQARSVEGFYQLYRAGDDRYKRPVIGKINFDFSTMTLDKGDVQSRRTITRVGEKAIQATVTICKERTSYCLKLSRVQIDNQLDHSPFPCILSIAAPPFTEIVEFNRKPLFEMNLVQRNQTHSLVPEIERLTTSTHAIALKIDLGAVIIRGAERRHSETSNGRIIARSASSDSGCPLPLSSSPVHRGEGIHLAITSGDGLVAFDLGAATNFVSLLTKFAGVDTVLTMNSIERRNFSCSSAQLQARFTNYSLRKLTTTESFRLLWEPDQGLFLILILYSQAELTNEWLSLDRKIVLGLKSLMAIDAIGNPVQFVREIGRGFEGAAIAVKEGIKKRKASRVAKYMLKSAGLLSGHTFGGTTGALGKVVQTLGKGASTLTFDSEYQKKRQNEIFRRPKAFIKEVPHSFIVFGRSLLGGGTGLINKPTRAVKDNGVASLPVGIGKGLIGAVVKPVSSTLDLTSSMIHQVRHATSIQWEPEPMRPSRRLEEDCILRPFNLYESIGNAIFKETDDGYWMDSDEFIAHGSVKEDEVILVTDKTFIFTKLGAVWSSQWTVDYSNIKELHPLQGGVKIVTASTKKLFKGGNGKIVMYNNAEVNENCMIEFNDFPL</sequence>
<dbReference type="OrthoDB" id="428159at2759"/>
<dbReference type="Pfam" id="PF25036">
    <property type="entry name" value="VPS13_VAB"/>
    <property type="match status" value="1"/>
</dbReference>
<evidence type="ECO:0000313" key="5">
    <source>
        <dbReference type="Proteomes" id="UP000005239"/>
    </source>
</evidence>
<gene>
    <name evidence="4" type="primary">WBGene00096363</name>
</gene>
<evidence type="ECO:0000313" key="4">
    <source>
        <dbReference type="EnsemblMetazoa" id="PPA06809.1"/>
    </source>
</evidence>
<organism evidence="4 5">
    <name type="scientific">Pristionchus pacificus</name>
    <name type="common">Parasitic nematode worm</name>
    <dbReference type="NCBI Taxonomy" id="54126"/>
    <lineage>
        <taxon>Eukaryota</taxon>
        <taxon>Metazoa</taxon>
        <taxon>Ecdysozoa</taxon>
        <taxon>Nematoda</taxon>
        <taxon>Chromadorea</taxon>
        <taxon>Rhabditida</taxon>
        <taxon>Rhabditina</taxon>
        <taxon>Diplogasteromorpha</taxon>
        <taxon>Diplogasteroidea</taxon>
        <taxon>Neodiplogasteridae</taxon>
        <taxon>Pristionchus</taxon>
    </lineage>
</organism>
<evidence type="ECO:0000259" key="2">
    <source>
        <dbReference type="Pfam" id="PF25036"/>
    </source>
</evidence>
<dbReference type="AlphaFoldDB" id="A0A2A6CVL8"/>
<reference evidence="5" key="1">
    <citation type="journal article" date="2008" name="Nat. Genet.">
        <title>The Pristionchus pacificus genome provides a unique perspective on nematode lifestyle and parasitism.</title>
        <authorList>
            <person name="Dieterich C."/>
            <person name="Clifton S.W."/>
            <person name="Schuster L.N."/>
            <person name="Chinwalla A."/>
            <person name="Delehaunty K."/>
            <person name="Dinkelacker I."/>
            <person name="Fulton L."/>
            <person name="Fulton R."/>
            <person name="Godfrey J."/>
            <person name="Minx P."/>
            <person name="Mitreva M."/>
            <person name="Roeseler W."/>
            <person name="Tian H."/>
            <person name="Witte H."/>
            <person name="Yang S.P."/>
            <person name="Wilson R.K."/>
            <person name="Sommer R.J."/>
        </authorList>
    </citation>
    <scope>NUCLEOTIDE SEQUENCE [LARGE SCALE GENOMIC DNA]</scope>
    <source>
        <strain evidence="5">PS312</strain>
    </source>
</reference>
<dbReference type="InterPro" id="IPR026847">
    <property type="entry name" value="VPS13"/>
</dbReference>
<feature type="domain" description="Vacuolar protein sorting-associated protein 13 VPS13 adaptor binding" evidence="2">
    <location>
        <begin position="2"/>
        <end position="172"/>
    </location>
</feature>
<evidence type="ECO:0000256" key="1">
    <source>
        <dbReference type="ARBA" id="ARBA00006545"/>
    </source>
</evidence>
<dbReference type="InterPro" id="IPR009543">
    <property type="entry name" value="VPS13_VAB"/>
</dbReference>
<dbReference type="Proteomes" id="UP000005239">
    <property type="component" value="Unassembled WGS sequence"/>
</dbReference>
<feature type="domain" description="Intermembrane lipid transfer protein VPS13-like C-terminal" evidence="3">
    <location>
        <begin position="811"/>
        <end position="920"/>
    </location>
</feature>
<dbReference type="EnsemblMetazoa" id="PPA06809.1">
    <property type="protein sequence ID" value="PPA06809.1"/>
    <property type="gene ID" value="WBGene00096363"/>
</dbReference>
<evidence type="ECO:0000259" key="3">
    <source>
        <dbReference type="Pfam" id="PF25037"/>
    </source>
</evidence>
<dbReference type="PANTHER" id="PTHR16166:SF93">
    <property type="entry name" value="INTERMEMBRANE LIPID TRANSFER PROTEIN VPS13"/>
    <property type="match status" value="1"/>
</dbReference>
<dbReference type="PANTHER" id="PTHR16166">
    <property type="entry name" value="VACUOLAR PROTEIN SORTING-ASSOCIATED PROTEIN VPS13"/>
    <property type="match status" value="1"/>
</dbReference>
<reference evidence="4" key="2">
    <citation type="submission" date="2022-06" db="UniProtKB">
        <authorList>
            <consortium name="EnsemblMetazoa"/>
        </authorList>
    </citation>
    <scope>IDENTIFICATION</scope>
    <source>
        <strain evidence="4">PS312</strain>
    </source>
</reference>
<protein>
    <submittedName>
        <fullName evidence="4">Uncharacterized protein</fullName>
    </submittedName>
</protein>
<comment type="similarity">
    <text evidence="1">Belongs to the VPS13 family.</text>
</comment>
<name>A0A2A6CVL8_PRIPA</name>
<accession>A0A8R1Y7D9</accession>
<dbReference type="InterPro" id="IPR056748">
    <property type="entry name" value="VPS13-like_C"/>
</dbReference>
<dbReference type="Pfam" id="PF25037">
    <property type="entry name" value="VPS13_C"/>
    <property type="match status" value="1"/>
</dbReference>